<dbReference type="OrthoDB" id="6332879at2759"/>
<dbReference type="PANTHER" id="PTHR35180">
    <property type="entry name" value="PROTEIN CBG06219"/>
    <property type="match status" value="1"/>
</dbReference>
<feature type="signal peptide" evidence="1">
    <location>
        <begin position="1"/>
        <end position="19"/>
    </location>
</feature>
<comment type="caution">
    <text evidence="2">The sequence shown here is derived from an EMBL/GenBank/DDBJ whole genome shotgun (WGS) entry which is preliminary data.</text>
</comment>
<evidence type="ECO:0000313" key="3">
    <source>
        <dbReference type="Proteomes" id="UP000807342"/>
    </source>
</evidence>
<name>A0A9P5XFB5_9AGAR</name>
<sequence length="77" mass="8151">MKFIIIATLAASLLTTALADSEQVDQSEVSAPPGCYYDGTAPFCAGSCPDNYRETDKDNCGDGACCWTGYKALCCHT</sequence>
<protein>
    <submittedName>
        <fullName evidence="2">Uncharacterized protein</fullName>
    </submittedName>
</protein>
<accession>A0A9P5XFB5</accession>
<reference evidence="2" key="1">
    <citation type="submission" date="2020-11" db="EMBL/GenBank/DDBJ databases">
        <authorList>
            <consortium name="DOE Joint Genome Institute"/>
            <person name="Ahrendt S."/>
            <person name="Riley R."/>
            <person name="Andreopoulos W."/>
            <person name="Labutti K."/>
            <person name="Pangilinan J."/>
            <person name="Ruiz-Duenas F.J."/>
            <person name="Barrasa J.M."/>
            <person name="Sanchez-Garcia M."/>
            <person name="Camarero S."/>
            <person name="Miyauchi S."/>
            <person name="Serrano A."/>
            <person name="Linde D."/>
            <person name="Babiker R."/>
            <person name="Drula E."/>
            <person name="Ayuso-Fernandez I."/>
            <person name="Pacheco R."/>
            <person name="Padilla G."/>
            <person name="Ferreira P."/>
            <person name="Barriuso J."/>
            <person name="Kellner H."/>
            <person name="Castanera R."/>
            <person name="Alfaro M."/>
            <person name="Ramirez L."/>
            <person name="Pisabarro A.G."/>
            <person name="Kuo A."/>
            <person name="Tritt A."/>
            <person name="Lipzen A."/>
            <person name="He G."/>
            <person name="Yan M."/>
            <person name="Ng V."/>
            <person name="Cullen D."/>
            <person name="Martin F."/>
            <person name="Rosso M.-N."/>
            <person name="Henrissat B."/>
            <person name="Hibbett D."/>
            <person name="Martinez A.T."/>
            <person name="Grigoriev I.V."/>
        </authorList>
    </citation>
    <scope>NUCLEOTIDE SEQUENCE</scope>
    <source>
        <strain evidence="2">MF-IS2</strain>
    </source>
</reference>
<proteinExistence type="predicted"/>
<keyword evidence="3" id="KW-1185">Reference proteome</keyword>
<keyword evidence="1" id="KW-0732">Signal</keyword>
<dbReference type="Proteomes" id="UP000807342">
    <property type="component" value="Unassembled WGS sequence"/>
</dbReference>
<dbReference type="EMBL" id="MU151124">
    <property type="protein sequence ID" value="KAF9449655.1"/>
    <property type="molecule type" value="Genomic_DNA"/>
</dbReference>
<dbReference type="PANTHER" id="PTHR35180:SF4">
    <property type="entry name" value="PROTEIN CBG06219"/>
    <property type="match status" value="1"/>
</dbReference>
<evidence type="ECO:0000313" key="2">
    <source>
        <dbReference type="EMBL" id="KAF9449655.1"/>
    </source>
</evidence>
<evidence type="ECO:0000256" key="1">
    <source>
        <dbReference type="SAM" id="SignalP"/>
    </source>
</evidence>
<dbReference type="AlphaFoldDB" id="A0A9P5XFB5"/>
<feature type="chain" id="PRO_5040282042" evidence="1">
    <location>
        <begin position="20"/>
        <end position="77"/>
    </location>
</feature>
<gene>
    <name evidence="2" type="ORF">P691DRAFT_667021</name>
</gene>
<organism evidence="2 3">
    <name type="scientific">Macrolepiota fuliginosa MF-IS2</name>
    <dbReference type="NCBI Taxonomy" id="1400762"/>
    <lineage>
        <taxon>Eukaryota</taxon>
        <taxon>Fungi</taxon>
        <taxon>Dikarya</taxon>
        <taxon>Basidiomycota</taxon>
        <taxon>Agaricomycotina</taxon>
        <taxon>Agaricomycetes</taxon>
        <taxon>Agaricomycetidae</taxon>
        <taxon>Agaricales</taxon>
        <taxon>Agaricineae</taxon>
        <taxon>Agaricaceae</taxon>
        <taxon>Macrolepiota</taxon>
    </lineage>
</organism>